<dbReference type="AlphaFoldDB" id="A0A0A9A3Q4"/>
<sequence>MNLTLNFYRFSLLNLHYRNDFLKHLNIIANGDAGNHGHKIHSIYTIY</sequence>
<reference evidence="1" key="2">
    <citation type="journal article" date="2015" name="Data Brief">
        <title>Shoot transcriptome of the giant reed, Arundo donax.</title>
        <authorList>
            <person name="Barrero R.A."/>
            <person name="Guerrero F.D."/>
            <person name="Moolhuijzen P."/>
            <person name="Goolsby J.A."/>
            <person name="Tidwell J."/>
            <person name="Bellgard S.E."/>
            <person name="Bellgard M.I."/>
        </authorList>
    </citation>
    <scope>NUCLEOTIDE SEQUENCE</scope>
    <source>
        <tissue evidence="1">Shoot tissue taken approximately 20 cm above the soil surface</tissue>
    </source>
</reference>
<protein>
    <submittedName>
        <fullName evidence="1">Uncharacterized protein</fullName>
    </submittedName>
</protein>
<evidence type="ECO:0000313" key="1">
    <source>
        <dbReference type="EMBL" id="JAD41667.1"/>
    </source>
</evidence>
<organism evidence="1">
    <name type="scientific">Arundo donax</name>
    <name type="common">Giant reed</name>
    <name type="synonym">Donax arundinaceus</name>
    <dbReference type="NCBI Taxonomy" id="35708"/>
    <lineage>
        <taxon>Eukaryota</taxon>
        <taxon>Viridiplantae</taxon>
        <taxon>Streptophyta</taxon>
        <taxon>Embryophyta</taxon>
        <taxon>Tracheophyta</taxon>
        <taxon>Spermatophyta</taxon>
        <taxon>Magnoliopsida</taxon>
        <taxon>Liliopsida</taxon>
        <taxon>Poales</taxon>
        <taxon>Poaceae</taxon>
        <taxon>PACMAD clade</taxon>
        <taxon>Arundinoideae</taxon>
        <taxon>Arundineae</taxon>
        <taxon>Arundo</taxon>
    </lineage>
</organism>
<dbReference type="EMBL" id="GBRH01256228">
    <property type="protein sequence ID" value="JAD41667.1"/>
    <property type="molecule type" value="Transcribed_RNA"/>
</dbReference>
<name>A0A0A9A3Q4_ARUDO</name>
<proteinExistence type="predicted"/>
<accession>A0A0A9A3Q4</accession>
<reference evidence="1" key="1">
    <citation type="submission" date="2014-09" db="EMBL/GenBank/DDBJ databases">
        <authorList>
            <person name="Magalhaes I.L.F."/>
            <person name="Oliveira U."/>
            <person name="Santos F.R."/>
            <person name="Vidigal T.H.D.A."/>
            <person name="Brescovit A.D."/>
            <person name="Santos A.J."/>
        </authorList>
    </citation>
    <scope>NUCLEOTIDE SEQUENCE</scope>
    <source>
        <tissue evidence="1">Shoot tissue taken approximately 20 cm above the soil surface</tissue>
    </source>
</reference>